<gene>
    <name evidence="3" type="ORF">SAMN04488579_102267</name>
</gene>
<sequence>MEYERTYFQGKGAVITGAASGIGLALCEELLICGAAFITLIDYDAQNLNIQIQRLKKMYPDKVKGIHCDVTQESAVQNAITQSIAFCDQLDLLINCAGAGFSSKFTVEPEGLNPDNPFMAKVADNASWKSAFDLNFYGALYGCRAALPPMIAQGQGQIVNIISGIAFSPMAYQSQYAATKAALCALTLSLRSEYQSEGIRFNAATPGTTATSIFKGAENIPDGAQMPRQSAQRILEGISRNDRLILGDDGDIDGAKQCFMPGAMGKILDQVFLQYARKRRRGILTFLLDPLENNPEIDVAEFEQLQEIRNEDDAHQIIEKTQAYISSKQASQMNPADYVGKHTLITGGASGIGLILAELLLSVGAIVVLADHNSKNLICEVKRLSALYPHTVSGIFCDLAVEAQVDAMVAEAQDRINGRLDLLINTVDVGQLHFFSDTPRARAIQKKHPGMKALDNTDWERIFSINFYGTLYCCRAALPIMTAQKTGQIINMISNTAFWNLPFQSSDSATEAALLLFTLALRYEYWETGVKICAATSEMMETSIYDGKISEILKSPIEIAKAVLDGALKNERIIYANDSEMLKAMVAYHPVMASSLDEQLTHLAEMRRYHDLLYDELDSK</sequence>
<dbReference type="PRINTS" id="PR00081">
    <property type="entry name" value="GDHRDH"/>
</dbReference>
<dbReference type="InterPro" id="IPR002347">
    <property type="entry name" value="SDR_fam"/>
</dbReference>
<dbReference type="CDD" id="cd05233">
    <property type="entry name" value="SDR_c"/>
    <property type="match status" value="2"/>
</dbReference>
<dbReference type="PANTHER" id="PTHR43391:SF82">
    <property type="entry name" value="OXIDOREDUCTASE SADH-RELATED"/>
    <property type="match status" value="1"/>
</dbReference>
<name>A0A1H3BYP6_EUBBA</name>
<dbReference type="AlphaFoldDB" id="A0A1H3BYP6"/>
<evidence type="ECO:0000256" key="2">
    <source>
        <dbReference type="ARBA" id="ARBA00023002"/>
    </source>
</evidence>
<dbReference type="InterPro" id="IPR036291">
    <property type="entry name" value="NAD(P)-bd_dom_sf"/>
</dbReference>
<dbReference type="Gene3D" id="3.40.50.720">
    <property type="entry name" value="NAD(P)-binding Rossmann-like Domain"/>
    <property type="match status" value="2"/>
</dbReference>
<dbReference type="FunFam" id="3.40.50.720:FF:000084">
    <property type="entry name" value="Short-chain dehydrogenase reductase"/>
    <property type="match status" value="1"/>
</dbReference>
<dbReference type="GO" id="GO:0016491">
    <property type="term" value="F:oxidoreductase activity"/>
    <property type="evidence" value="ECO:0007669"/>
    <property type="project" value="UniProtKB-KW"/>
</dbReference>
<evidence type="ECO:0000313" key="4">
    <source>
        <dbReference type="Proteomes" id="UP000199652"/>
    </source>
</evidence>
<dbReference type="GO" id="GO:0008206">
    <property type="term" value="P:bile acid metabolic process"/>
    <property type="evidence" value="ECO:0007669"/>
    <property type="project" value="UniProtKB-ARBA"/>
</dbReference>
<evidence type="ECO:0000256" key="1">
    <source>
        <dbReference type="ARBA" id="ARBA00006484"/>
    </source>
</evidence>
<proteinExistence type="inferred from homology"/>
<keyword evidence="4" id="KW-1185">Reference proteome</keyword>
<keyword evidence="2" id="KW-0560">Oxidoreductase</keyword>
<protein>
    <submittedName>
        <fullName evidence="3">Short-chain dehydrogenase</fullName>
    </submittedName>
</protein>
<dbReference type="PANTHER" id="PTHR43391">
    <property type="entry name" value="RETINOL DEHYDROGENASE-RELATED"/>
    <property type="match status" value="1"/>
</dbReference>
<dbReference type="STRING" id="1528.SAMN04488579_102267"/>
<dbReference type="PROSITE" id="PS00061">
    <property type="entry name" value="ADH_SHORT"/>
    <property type="match status" value="1"/>
</dbReference>
<organism evidence="3 4">
    <name type="scientific">Eubacterium barkeri</name>
    <name type="common">Clostridium barkeri</name>
    <dbReference type="NCBI Taxonomy" id="1528"/>
    <lineage>
        <taxon>Bacteria</taxon>
        <taxon>Bacillati</taxon>
        <taxon>Bacillota</taxon>
        <taxon>Clostridia</taxon>
        <taxon>Eubacteriales</taxon>
        <taxon>Eubacteriaceae</taxon>
        <taxon>Eubacterium</taxon>
    </lineage>
</organism>
<reference evidence="4" key="1">
    <citation type="submission" date="2016-10" db="EMBL/GenBank/DDBJ databases">
        <authorList>
            <person name="Varghese N."/>
            <person name="Submissions S."/>
        </authorList>
    </citation>
    <scope>NUCLEOTIDE SEQUENCE [LARGE SCALE GENOMIC DNA]</scope>
    <source>
        <strain evidence="4">VPI 5359</strain>
    </source>
</reference>
<dbReference type="InterPro" id="IPR020904">
    <property type="entry name" value="Sc_DH/Rdtase_CS"/>
</dbReference>
<dbReference type="SUPFAM" id="SSF51735">
    <property type="entry name" value="NAD(P)-binding Rossmann-fold domains"/>
    <property type="match status" value="2"/>
</dbReference>
<dbReference type="Proteomes" id="UP000199652">
    <property type="component" value="Unassembled WGS sequence"/>
</dbReference>
<dbReference type="PRINTS" id="PR00080">
    <property type="entry name" value="SDRFAMILY"/>
</dbReference>
<evidence type="ECO:0000313" key="3">
    <source>
        <dbReference type="EMBL" id="SDX47072.1"/>
    </source>
</evidence>
<dbReference type="EMBL" id="FNOU01000002">
    <property type="protein sequence ID" value="SDX47072.1"/>
    <property type="molecule type" value="Genomic_DNA"/>
</dbReference>
<dbReference type="OrthoDB" id="9775296at2"/>
<comment type="similarity">
    <text evidence="1">Belongs to the short-chain dehydrogenases/reductases (SDR) family.</text>
</comment>
<dbReference type="Pfam" id="PF00106">
    <property type="entry name" value="adh_short"/>
    <property type="match status" value="2"/>
</dbReference>
<dbReference type="RefSeq" id="WP_090243110.1">
    <property type="nucleotide sequence ID" value="NZ_FNOU01000002.1"/>
</dbReference>
<accession>A0A1H3BYP6</accession>